<name>A0A7R6PQC3_9BACT</name>
<keyword evidence="7" id="KW-0547">Nucleotide-binding</keyword>
<keyword evidence="6" id="KW-0479">Metal-binding</keyword>
<evidence type="ECO:0000256" key="10">
    <source>
        <dbReference type="ARBA" id="ARBA00032441"/>
    </source>
</evidence>
<dbReference type="Gene3D" id="3.40.50.300">
    <property type="entry name" value="P-loop containing nucleotide triphosphate hydrolases"/>
    <property type="match status" value="1"/>
</dbReference>
<comment type="similarity">
    <text evidence="2">Belongs to the TsaE family.</text>
</comment>
<dbReference type="GO" id="GO:0005737">
    <property type="term" value="C:cytoplasm"/>
    <property type="evidence" value="ECO:0007669"/>
    <property type="project" value="UniProtKB-SubCell"/>
</dbReference>
<proteinExistence type="inferred from homology"/>
<evidence type="ECO:0000256" key="7">
    <source>
        <dbReference type="ARBA" id="ARBA00022741"/>
    </source>
</evidence>
<dbReference type="EMBL" id="AP017470">
    <property type="protein sequence ID" value="BBB32411.1"/>
    <property type="molecule type" value="Genomic_DNA"/>
</dbReference>
<accession>A0A7R6PQC3</accession>
<organism evidence="11 12">
    <name type="scientific">Thermotomaculum hydrothermale</name>
    <dbReference type="NCBI Taxonomy" id="981385"/>
    <lineage>
        <taxon>Bacteria</taxon>
        <taxon>Pseudomonadati</taxon>
        <taxon>Acidobacteriota</taxon>
        <taxon>Holophagae</taxon>
        <taxon>Thermotomaculales</taxon>
        <taxon>Thermotomaculaceae</taxon>
        <taxon>Thermotomaculum</taxon>
    </lineage>
</organism>
<evidence type="ECO:0000256" key="4">
    <source>
        <dbReference type="ARBA" id="ARBA00022490"/>
    </source>
</evidence>
<evidence type="ECO:0000256" key="6">
    <source>
        <dbReference type="ARBA" id="ARBA00022723"/>
    </source>
</evidence>
<evidence type="ECO:0000256" key="9">
    <source>
        <dbReference type="ARBA" id="ARBA00022842"/>
    </source>
</evidence>
<dbReference type="Pfam" id="PF02367">
    <property type="entry name" value="TsaE"/>
    <property type="match status" value="1"/>
</dbReference>
<dbReference type="Proteomes" id="UP000595564">
    <property type="component" value="Chromosome"/>
</dbReference>
<keyword evidence="4" id="KW-0963">Cytoplasm</keyword>
<keyword evidence="5" id="KW-0819">tRNA processing</keyword>
<sequence>MVLNKLKFISNSVEETYNIAKKGIAPFVKKGDIVILDGELGAGKTTFVRGFVEFFGINPEYVSSPTFTLINIYKGGEIDIFHVDFYRILEGNDVFFDELIELQDNGITVIEWGKKFVDELKEYCEGNIYVLQIKKSEEFTRELTFEKYTDN</sequence>
<dbReference type="NCBIfam" id="TIGR00150">
    <property type="entry name" value="T6A_YjeE"/>
    <property type="match status" value="1"/>
</dbReference>
<dbReference type="InterPro" id="IPR027417">
    <property type="entry name" value="P-loop_NTPase"/>
</dbReference>
<dbReference type="SUPFAM" id="SSF52540">
    <property type="entry name" value="P-loop containing nucleoside triphosphate hydrolases"/>
    <property type="match status" value="1"/>
</dbReference>
<keyword evidence="8" id="KW-0067">ATP-binding</keyword>
<protein>
    <recommendedName>
        <fullName evidence="3">tRNA threonylcarbamoyladenosine biosynthesis protein TsaE</fullName>
    </recommendedName>
    <alternativeName>
        <fullName evidence="10">t(6)A37 threonylcarbamoyladenosine biosynthesis protein TsaE</fullName>
    </alternativeName>
</protein>
<comment type="subcellular location">
    <subcellularLocation>
        <location evidence="1">Cytoplasm</location>
    </subcellularLocation>
</comment>
<dbReference type="GO" id="GO:0046872">
    <property type="term" value="F:metal ion binding"/>
    <property type="evidence" value="ECO:0007669"/>
    <property type="project" value="UniProtKB-KW"/>
</dbReference>
<evidence type="ECO:0000256" key="8">
    <source>
        <dbReference type="ARBA" id="ARBA00022840"/>
    </source>
</evidence>
<evidence type="ECO:0000256" key="1">
    <source>
        <dbReference type="ARBA" id="ARBA00004496"/>
    </source>
</evidence>
<evidence type="ECO:0000313" key="12">
    <source>
        <dbReference type="Proteomes" id="UP000595564"/>
    </source>
</evidence>
<dbReference type="AlphaFoldDB" id="A0A7R6PQC3"/>
<dbReference type="PANTHER" id="PTHR33540">
    <property type="entry name" value="TRNA THREONYLCARBAMOYLADENOSINE BIOSYNTHESIS PROTEIN TSAE"/>
    <property type="match status" value="1"/>
</dbReference>
<keyword evidence="9" id="KW-0460">Magnesium</keyword>
<reference evidence="11 12" key="1">
    <citation type="journal article" date="2012" name="Extremophiles">
        <title>Thermotomaculum hydrothermale gen. nov., sp. nov., a novel heterotrophic thermophile within the phylum Acidobacteria from a deep-sea hydrothermal vent chimney in the Southern Okinawa Trough.</title>
        <authorList>
            <person name="Izumi H."/>
            <person name="Nunoura T."/>
            <person name="Miyazaki M."/>
            <person name="Mino S."/>
            <person name="Toki T."/>
            <person name="Takai K."/>
            <person name="Sako Y."/>
            <person name="Sawabe T."/>
            <person name="Nakagawa S."/>
        </authorList>
    </citation>
    <scope>NUCLEOTIDE SEQUENCE [LARGE SCALE GENOMIC DNA]</scope>
    <source>
        <strain evidence="11 12">AC55</strain>
    </source>
</reference>
<evidence type="ECO:0000313" key="11">
    <source>
        <dbReference type="EMBL" id="BBB32411.1"/>
    </source>
</evidence>
<evidence type="ECO:0000256" key="3">
    <source>
        <dbReference type="ARBA" id="ARBA00019010"/>
    </source>
</evidence>
<dbReference type="GO" id="GO:0005524">
    <property type="term" value="F:ATP binding"/>
    <property type="evidence" value="ECO:0007669"/>
    <property type="project" value="UniProtKB-KW"/>
</dbReference>
<dbReference type="KEGG" id="thyd:TTHT_0849"/>
<dbReference type="InterPro" id="IPR003442">
    <property type="entry name" value="T6A_TsaE"/>
</dbReference>
<evidence type="ECO:0000256" key="5">
    <source>
        <dbReference type="ARBA" id="ARBA00022694"/>
    </source>
</evidence>
<evidence type="ECO:0000256" key="2">
    <source>
        <dbReference type="ARBA" id="ARBA00007599"/>
    </source>
</evidence>
<dbReference type="GO" id="GO:0002949">
    <property type="term" value="P:tRNA threonylcarbamoyladenosine modification"/>
    <property type="evidence" value="ECO:0007669"/>
    <property type="project" value="InterPro"/>
</dbReference>
<dbReference type="PANTHER" id="PTHR33540:SF2">
    <property type="entry name" value="TRNA THREONYLCARBAMOYLADENOSINE BIOSYNTHESIS PROTEIN TSAE"/>
    <property type="match status" value="1"/>
</dbReference>
<keyword evidence="12" id="KW-1185">Reference proteome</keyword>
<gene>
    <name evidence="11" type="primary">tsaE</name>
    <name evidence="11" type="ORF">TTHT_0849</name>
</gene>